<sequence>MFILLTHFGFSQKPKAYFESDSLSIGKPIAFSLTFLHSGKTDLLFPDSTSNFKPFELVDIDYFPTKTQGGRSLDSVVYKLITFKVDTSYSLSLPVQSIRSKTKIFSNIATVKLKSSLDSQDFKNPIIKKSTGYFDVPLDFNFPKFLYYVVVLLISVGLFWALFGKIIYRSILVWRFNQKQQKFATAYKKLSKTPKNFKNIENGLVLWKNHLEWLLKKPYSTMTTSEITKTLENERLDEALKEFDQAIYGGILSDHIPFAFNILFDFAANTFKNQRKIYKEELKSGRG</sequence>
<protein>
    <submittedName>
        <fullName evidence="2">Uncharacterized protein</fullName>
    </submittedName>
</protein>
<organism evidence="2 3">
    <name type="scientific">Lacihabitans soyangensis</name>
    <dbReference type="NCBI Taxonomy" id="869394"/>
    <lineage>
        <taxon>Bacteria</taxon>
        <taxon>Pseudomonadati</taxon>
        <taxon>Bacteroidota</taxon>
        <taxon>Cytophagia</taxon>
        <taxon>Cytophagales</taxon>
        <taxon>Leadbetterellaceae</taxon>
        <taxon>Lacihabitans</taxon>
    </lineage>
</organism>
<keyword evidence="1" id="KW-0472">Membrane</keyword>
<evidence type="ECO:0000256" key="1">
    <source>
        <dbReference type="SAM" id="Phobius"/>
    </source>
</evidence>
<gene>
    <name evidence="2" type="ORF">EGI31_22835</name>
</gene>
<proteinExistence type="predicted"/>
<evidence type="ECO:0000313" key="3">
    <source>
        <dbReference type="Proteomes" id="UP001204144"/>
    </source>
</evidence>
<feature type="transmembrane region" description="Helical" evidence="1">
    <location>
        <begin position="145"/>
        <end position="168"/>
    </location>
</feature>
<keyword evidence="1" id="KW-1133">Transmembrane helix</keyword>
<dbReference type="AlphaFoldDB" id="A0AAE3H833"/>
<accession>A0AAE3H833</accession>
<dbReference type="Proteomes" id="UP001204144">
    <property type="component" value="Unassembled WGS sequence"/>
</dbReference>
<dbReference type="EMBL" id="RJUF01000192">
    <property type="protein sequence ID" value="MCP9765781.1"/>
    <property type="molecule type" value="Genomic_DNA"/>
</dbReference>
<name>A0AAE3H833_9BACT</name>
<keyword evidence="3" id="KW-1185">Reference proteome</keyword>
<comment type="caution">
    <text evidence="2">The sequence shown here is derived from an EMBL/GenBank/DDBJ whole genome shotgun (WGS) entry which is preliminary data.</text>
</comment>
<reference evidence="2 3" key="1">
    <citation type="submission" date="2018-11" db="EMBL/GenBank/DDBJ databases">
        <title>Novel bacteria species description.</title>
        <authorList>
            <person name="Han J.-H."/>
        </authorList>
    </citation>
    <scope>NUCLEOTIDE SEQUENCE [LARGE SCALE GENOMIC DNA]</scope>
    <source>
        <strain evidence="2 3">KCTC23259</strain>
    </source>
</reference>
<evidence type="ECO:0000313" key="2">
    <source>
        <dbReference type="EMBL" id="MCP9765781.1"/>
    </source>
</evidence>
<keyword evidence="1" id="KW-0812">Transmembrane</keyword>